<name>F4SB23_MELLP</name>
<dbReference type="EMBL" id="GL883183">
    <property type="protein sequence ID" value="EGF98160.1"/>
    <property type="molecule type" value="Genomic_DNA"/>
</dbReference>
<dbReference type="HOGENOM" id="CLU_903390_0_0_1"/>
<dbReference type="Proteomes" id="UP000001072">
    <property type="component" value="Unassembled WGS sequence"/>
</dbReference>
<reference evidence="3" key="1">
    <citation type="journal article" date="2011" name="Proc. Natl. Acad. Sci. U.S.A.">
        <title>Obligate biotrophy features unraveled by the genomic analysis of rust fungi.</title>
        <authorList>
            <person name="Duplessis S."/>
            <person name="Cuomo C.A."/>
            <person name="Lin Y.-C."/>
            <person name="Aerts A."/>
            <person name="Tisserant E."/>
            <person name="Veneault-Fourrey C."/>
            <person name="Joly D.L."/>
            <person name="Hacquard S."/>
            <person name="Amselem J."/>
            <person name="Cantarel B.L."/>
            <person name="Chiu R."/>
            <person name="Coutinho P.M."/>
            <person name="Feau N."/>
            <person name="Field M."/>
            <person name="Frey P."/>
            <person name="Gelhaye E."/>
            <person name="Goldberg J."/>
            <person name="Grabherr M.G."/>
            <person name="Kodira C.D."/>
            <person name="Kohler A."/>
            <person name="Kuees U."/>
            <person name="Lindquist E.A."/>
            <person name="Lucas S.M."/>
            <person name="Mago R."/>
            <person name="Mauceli E."/>
            <person name="Morin E."/>
            <person name="Murat C."/>
            <person name="Pangilinan J.L."/>
            <person name="Park R."/>
            <person name="Pearson M."/>
            <person name="Quesneville H."/>
            <person name="Rouhier N."/>
            <person name="Sakthikumar S."/>
            <person name="Salamov A.A."/>
            <person name="Schmutz J."/>
            <person name="Selles B."/>
            <person name="Shapiro H."/>
            <person name="Tanguay P."/>
            <person name="Tuskan G.A."/>
            <person name="Henrissat B."/>
            <person name="Van de Peer Y."/>
            <person name="Rouze P."/>
            <person name="Ellis J.G."/>
            <person name="Dodds P.N."/>
            <person name="Schein J.E."/>
            <person name="Zhong S."/>
            <person name="Hamelin R.C."/>
            <person name="Grigoriev I.V."/>
            <person name="Szabo L.J."/>
            <person name="Martin F."/>
        </authorList>
    </citation>
    <scope>NUCLEOTIDE SEQUENCE [LARGE SCALE GENOMIC DNA]</scope>
    <source>
        <strain evidence="3">98AG31 / pathotype 3-4-7</strain>
    </source>
</reference>
<gene>
    <name evidence="2" type="ORF">MELLADRAFT_113787</name>
</gene>
<proteinExistence type="predicted"/>
<protein>
    <submittedName>
        <fullName evidence="2">Uncharacterized protein</fullName>
    </submittedName>
</protein>
<organism evidence="3">
    <name type="scientific">Melampsora larici-populina (strain 98AG31 / pathotype 3-4-7)</name>
    <name type="common">Poplar leaf rust fungus</name>
    <dbReference type="NCBI Taxonomy" id="747676"/>
    <lineage>
        <taxon>Eukaryota</taxon>
        <taxon>Fungi</taxon>
        <taxon>Dikarya</taxon>
        <taxon>Basidiomycota</taxon>
        <taxon>Pucciniomycotina</taxon>
        <taxon>Pucciniomycetes</taxon>
        <taxon>Pucciniales</taxon>
        <taxon>Melampsoraceae</taxon>
        <taxon>Melampsora</taxon>
    </lineage>
</organism>
<dbReference type="KEGG" id="mlr:MELLADRAFT_113787"/>
<dbReference type="AlphaFoldDB" id="F4SB23"/>
<dbReference type="GeneID" id="18925098"/>
<evidence type="ECO:0000256" key="1">
    <source>
        <dbReference type="SAM" id="MobiDB-lite"/>
    </source>
</evidence>
<evidence type="ECO:0000313" key="3">
    <source>
        <dbReference type="Proteomes" id="UP000001072"/>
    </source>
</evidence>
<feature type="region of interest" description="Disordered" evidence="1">
    <location>
        <begin position="146"/>
        <end position="185"/>
    </location>
</feature>
<keyword evidence="3" id="KW-1185">Reference proteome</keyword>
<dbReference type="InParanoid" id="F4SB23"/>
<dbReference type="OrthoDB" id="2554322at2759"/>
<dbReference type="VEuPathDB" id="FungiDB:MELLADRAFT_113787"/>
<evidence type="ECO:0000313" key="2">
    <source>
        <dbReference type="EMBL" id="EGF98160.1"/>
    </source>
</evidence>
<feature type="compositionally biased region" description="Low complexity" evidence="1">
    <location>
        <begin position="146"/>
        <end position="158"/>
    </location>
</feature>
<sequence>MLLQGHPPEFEFEVTSSLHAGDARLTTVLAALKLLHIDTSDNPNRRGSRSASNFKTRDVRLELESVTKSSYKVNRSRTMFYEVRHNPSFRRFTAGEIEHGLDFRRNRDFPEDTIEKERKSTGQSRRTLLMRRNYCRLIESTTRARLSSAASDSSVAASNENEHQSTESPKMSSEDTESVQPSPRAVARISSNIARIKLNYREWWTCCDHMFGPGGPIENETVRTPHKQQNTHKEGGPLLTKDTEAFDRFLICIFAYFKIECRQRISSEFGDQLDNCKMNIKQRVMVGQHFRSDSKTLQNRTSVKRCYY</sequence>
<dbReference type="RefSeq" id="XP_007418575.1">
    <property type="nucleotide sequence ID" value="XM_007418513.1"/>
</dbReference>
<accession>F4SB23</accession>